<dbReference type="NCBIfam" id="TIGR01007">
    <property type="entry name" value="eps_fam"/>
    <property type="match status" value="1"/>
</dbReference>
<dbReference type="SUPFAM" id="SSF52540">
    <property type="entry name" value="P-loop containing nucleoside triphosphate hydrolases"/>
    <property type="match status" value="1"/>
</dbReference>
<comment type="similarity">
    <text evidence="2">Belongs to the CpsC/CapA family.</text>
</comment>
<dbReference type="InterPro" id="IPR005702">
    <property type="entry name" value="Wzc-like_C"/>
</dbReference>
<dbReference type="InterPro" id="IPR003856">
    <property type="entry name" value="LPS_length_determ_N"/>
</dbReference>
<keyword evidence="5" id="KW-0547">Nucleotide-binding</keyword>
<keyword evidence="12" id="KW-1185">Reference proteome</keyword>
<accession>A0A0D8ZYV0</accession>
<evidence type="ECO:0000313" key="11">
    <source>
        <dbReference type="EMBL" id="KJH73629.1"/>
    </source>
</evidence>
<evidence type="ECO:0000256" key="7">
    <source>
        <dbReference type="ARBA" id="ARBA00022989"/>
    </source>
</evidence>
<feature type="domain" description="Polysaccharide chain length determinant N-terminal" evidence="10">
    <location>
        <begin position="21"/>
        <end position="108"/>
    </location>
</feature>
<evidence type="ECO:0000256" key="4">
    <source>
        <dbReference type="ARBA" id="ARBA00022692"/>
    </source>
</evidence>
<evidence type="ECO:0000313" key="12">
    <source>
        <dbReference type="Proteomes" id="UP000032452"/>
    </source>
</evidence>
<keyword evidence="3" id="KW-1003">Cell membrane</keyword>
<evidence type="ECO:0000256" key="6">
    <source>
        <dbReference type="ARBA" id="ARBA00022840"/>
    </source>
</evidence>
<name>A0A0D8ZYV0_9CYAN</name>
<evidence type="ECO:0000256" key="5">
    <source>
        <dbReference type="ARBA" id="ARBA00022741"/>
    </source>
</evidence>
<dbReference type="GO" id="GO:0004713">
    <property type="term" value="F:protein tyrosine kinase activity"/>
    <property type="evidence" value="ECO:0007669"/>
    <property type="project" value="TreeGrafter"/>
</dbReference>
<dbReference type="GO" id="GO:0005524">
    <property type="term" value="F:ATP binding"/>
    <property type="evidence" value="ECO:0007669"/>
    <property type="project" value="UniProtKB-KW"/>
</dbReference>
<dbReference type="InterPro" id="IPR033756">
    <property type="entry name" value="YlxH/NBP35"/>
</dbReference>
<keyword evidence="4 9" id="KW-0812">Transmembrane</keyword>
<dbReference type="Pfam" id="PF02706">
    <property type="entry name" value="Wzz"/>
    <property type="match status" value="1"/>
</dbReference>
<proteinExistence type="inferred from homology"/>
<organism evidence="11 12">
    <name type="scientific">Aliterella atlantica CENA595</name>
    <dbReference type="NCBI Taxonomy" id="1618023"/>
    <lineage>
        <taxon>Bacteria</taxon>
        <taxon>Bacillati</taxon>
        <taxon>Cyanobacteriota</taxon>
        <taxon>Cyanophyceae</taxon>
        <taxon>Chroococcidiopsidales</taxon>
        <taxon>Aliterellaceae</taxon>
        <taxon>Aliterella</taxon>
    </lineage>
</organism>
<dbReference type="GO" id="GO:0005886">
    <property type="term" value="C:plasma membrane"/>
    <property type="evidence" value="ECO:0007669"/>
    <property type="project" value="UniProtKB-SubCell"/>
</dbReference>
<sequence length="742" mass="81436">MVRGIENNPNVANETEPGYGQLFAVLSRRRYWLLGVLGGVLTIATALTLTAEPTFQSTMQILIEANYQGRKDIQPGADSEFTDANVEIDYATQINVMRSTLLLQRAVDLLKPEYPDMTVKELKQTLVLTPLVEENSNTKYTKIVEANYVSNDPVKTQKVLQTIYQVYQSYNREQQEQRLKKGLKFINEQIPGVRNQVAQSEAQLEKFRTNQNLIDPEQQAAAINNSLNAVVQQRQVLRAQFQDTEARYRVLQQQVGSTPQVALSSSRLSQSPRYQSLLNELQRTDLLLAARRGTFTDADPGVQKLIELRQSQQALLQAEQARVVGANVAQANAAGDLLSQGQRGGLDLNITAQLAEVQTSLSALQAQDVSLAKTEQGLRSQLNRFPKLLEEYNRLLPIVQINREKLQQLLRAQQELSLEIARGGFEWQALEQPVLGLQVGPNIKQNLLLGLVAGLMLGGVAAFLREATDDAVHTSDELEKQVSIPLLGMTPEMPQTKASEPVVSLPFGKPNVLAPWTVQVSNWPPSWESLDLIYKNIQLLNTAVASLQSIMVTSAVAGEGKSTLALGLALSAARLHQRVLLIDADLRRPNLHQMLNLPNEEGLSTLLASDANVPSNAGIQSSGSYIDILTAGPMPADPANLLSSERMRELMAKFEDTYDLVLVDAPPVLGMVDAILSASFCSGVVLVSRMGKVTRTELTQATAMLSKLNMIGVVANQGHGVSHSYANYGKEQGVVLQQSWGQ</sequence>
<gene>
    <name evidence="11" type="ORF">UH38_02440</name>
</gene>
<dbReference type="OrthoDB" id="580971at2"/>
<keyword evidence="7 9" id="KW-1133">Transmembrane helix</keyword>
<evidence type="ECO:0000256" key="8">
    <source>
        <dbReference type="ARBA" id="ARBA00023136"/>
    </source>
</evidence>
<protein>
    <submittedName>
        <fullName evidence="11">Capsular biosynthesis protein</fullName>
    </submittedName>
</protein>
<dbReference type="InterPro" id="IPR027417">
    <property type="entry name" value="P-loop_NTPase"/>
</dbReference>
<evidence type="ECO:0000256" key="2">
    <source>
        <dbReference type="ARBA" id="ARBA00006683"/>
    </source>
</evidence>
<dbReference type="EMBL" id="JYON01000001">
    <property type="protein sequence ID" value="KJH73629.1"/>
    <property type="molecule type" value="Genomic_DNA"/>
</dbReference>
<evidence type="ECO:0000259" key="10">
    <source>
        <dbReference type="Pfam" id="PF02706"/>
    </source>
</evidence>
<dbReference type="RefSeq" id="WP_045052984.1">
    <property type="nucleotide sequence ID" value="NZ_CAWMDP010000017.1"/>
</dbReference>
<evidence type="ECO:0000256" key="9">
    <source>
        <dbReference type="SAM" id="Phobius"/>
    </source>
</evidence>
<dbReference type="PATRIC" id="fig|1618023.3.peg.1748"/>
<dbReference type="Proteomes" id="UP000032452">
    <property type="component" value="Unassembled WGS sequence"/>
</dbReference>
<dbReference type="Pfam" id="PF10609">
    <property type="entry name" value="ParA"/>
    <property type="match status" value="1"/>
</dbReference>
<evidence type="ECO:0000256" key="1">
    <source>
        <dbReference type="ARBA" id="ARBA00004651"/>
    </source>
</evidence>
<dbReference type="PANTHER" id="PTHR32309">
    <property type="entry name" value="TYROSINE-PROTEIN KINASE"/>
    <property type="match status" value="1"/>
</dbReference>
<evidence type="ECO:0000256" key="3">
    <source>
        <dbReference type="ARBA" id="ARBA00022475"/>
    </source>
</evidence>
<feature type="transmembrane region" description="Helical" evidence="9">
    <location>
        <begin position="31"/>
        <end position="51"/>
    </location>
</feature>
<dbReference type="STRING" id="1618023.UH38_02440"/>
<comment type="subcellular location">
    <subcellularLocation>
        <location evidence="1">Cell membrane</location>
        <topology evidence="1">Multi-pass membrane protein</topology>
    </subcellularLocation>
</comment>
<dbReference type="Gene3D" id="3.40.50.300">
    <property type="entry name" value="P-loop containing nucleotide triphosphate hydrolases"/>
    <property type="match status" value="1"/>
</dbReference>
<comment type="caution">
    <text evidence="11">The sequence shown here is derived from an EMBL/GenBank/DDBJ whole genome shotgun (WGS) entry which is preliminary data.</text>
</comment>
<dbReference type="CDD" id="cd05387">
    <property type="entry name" value="BY-kinase"/>
    <property type="match status" value="1"/>
</dbReference>
<dbReference type="InterPro" id="IPR050445">
    <property type="entry name" value="Bact_polysacc_biosynth/exp"/>
</dbReference>
<dbReference type="AlphaFoldDB" id="A0A0D8ZYV0"/>
<keyword evidence="6" id="KW-0067">ATP-binding</keyword>
<keyword evidence="8 9" id="KW-0472">Membrane</keyword>
<dbReference type="PANTHER" id="PTHR32309:SF13">
    <property type="entry name" value="FERRIC ENTEROBACTIN TRANSPORT PROTEIN FEPE"/>
    <property type="match status" value="1"/>
</dbReference>
<reference evidence="11 12" key="1">
    <citation type="submission" date="2015-02" db="EMBL/GenBank/DDBJ databases">
        <title>Draft genome of a novel marine cyanobacterium (Chroococcales) isolated from South Atlantic Ocean.</title>
        <authorList>
            <person name="Rigonato J."/>
            <person name="Alvarenga D.O."/>
            <person name="Branco L.H."/>
            <person name="Varani A.M."/>
            <person name="Brandini F.P."/>
            <person name="Fiore M.F."/>
        </authorList>
    </citation>
    <scope>NUCLEOTIDE SEQUENCE [LARGE SCALE GENOMIC DNA]</scope>
    <source>
        <strain evidence="11 12">CENA595</strain>
    </source>
</reference>